<evidence type="ECO:0000313" key="2">
    <source>
        <dbReference type="Proteomes" id="UP000256220"/>
    </source>
</evidence>
<evidence type="ECO:0008006" key="3">
    <source>
        <dbReference type="Google" id="ProtNLM"/>
    </source>
</evidence>
<dbReference type="Proteomes" id="UP000256220">
    <property type="component" value="Unassembled WGS sequence"/>
</dbReference>
<comment type="caution">
    <text evidence="1">The sequence shown here is derived from an EMBL/GenBank/DDBJ whole genome shotgun (WGS) entry which is preliminary data.</text>
</comment>
<reference evidence="1 2" key="1">
    <citation type="journal article" date="2014" name="Genome Announc.">
        <title>Draft Genome Sequence of Amycolatopsis lurida NRRL 2430, Producer of the Glycopeptide Family Antibiotic Ristocetin.</title>
        <authorList>
            <person name="Kwun M.J."/>
            <person name="Hong H.J."/>
        </authorList>
    </citation>
    <scope>NUCLEOTIDE SEQUENCE [LARGE SCALE GENOMIC DNA]</scope>
    <source>
        <strain evidence="1 2">NRRL 2430</strain>
    </source>
</reference>
<keyword evidence="2" id="KW-1185">Reference proteome</keyword>
<dbReference type="EMBL" id="JFBM01000002">
    <property type="protein sequence ID" value="KFU82866.1"/>
    <property type="molecule type" value="Genomic_DNA"/>
</dbReference>
<protein>
    <recommendedName>
        <fullName evidence="3">Excreted virulence factor EspC (Type VII ESX diderm)</fullName>
    </recommendedName>
</protein>
<name>A0A2P2G1N0_AMYLU</name>
<sequence>MTGFEADPKALRDAADQAKRAAGIVRELDLERVAALSGALTGSESAKTAAELGPHWENSIGVWAKGVDSYAASLTTAATAYRVRDDAGEQEFDGTGGR</sequence>
<evidence type="ECO:0000313" key="1">
    <source>
        <dbReference type="EMBL" id="KFU82866.1"/>
    </source>
</evidence>
<dbReference type="AlphaFoldDB" id="A0A2P2G1N0"/>
<gene>
    <name evidence="1" type="ORF">BB31_03985</name>
</gene>
<dbReference type="RefSeq" id="WP_034305792.1">
    <property type="nucleotide sequence ID" value="NZ_JFBM01000002.1"/>
</dbReference>
<organism evidence="1 2">
    <name type="scientific">Amycolatopsis lurida NRRL 2430</name>
    <dbReference type="NCBI Taxonomy" id="1460371"/>
    <lineage>
        <taxon>Bacteria</taxon>
        <taxon>Bacillati</taxon>
        <taxon>Actinomycetota</taxon>
        <taxon>Actinomycetes</taxon>
        <taxon>Pseudonocardiales</taxon>
        <taxon>Pseudonocardiaceae</taxon>
        <taxon>Amycolatopsis</taxon>
    </lineage>
</organism>
<proteinExistence type="predicted"/>
<accession>A0A2P2G1N0</accession>